<feature type="region of interest" description="Disordered" evidence="3">
    <location>
        <begin position="1271"/>
        <end position="1321"/>
    </location>
</feature>
<protein>
    <submittedName>
        <fullName evidence="7">Serine/arginine repetitive matrix protein 2-like</fullName>
    </submittedName>
</protein>
<feature type="compositionally biased region" description="Basic and acidic residues" evidence="3">
    <location>
        <begin position="1479"/>
        <end position="1488"/>
    </location>
</feature>
<evidence type="ECO:0000256" key="2">
    <source>
        <dbReference type="ARBA" id="ARBA00023242"/>
    </source>
</evidence>
<feature type="compositionally biased region" description="Polar residues" evidence="3">
    <location>
        <begin position="1976"/>
        <end position="1991"/>
    </location>
</feature>
<evidence type="ECO:0000259" key="4">
    <source>
        <dbReference type="Pfam" id="PF13934"/>
    </source>
</evidence>
<dbReference type="RefSeq" id="XP_064073442.1">
    <property type="nucleotide sequence ID" value="XM_064217372.1"/>
</dbReference>
<dbReference type="Pfam" id="PF16687">
    <property type="entry name" value="ELYS-bb"/>
    <property type="match status" value="1"/>
</dbReference>
<evidence type="ECO:0000256" key="3">
    <source>
        <dbReference type="SAM" id="MobiDB-lite"/>
    </source>
</evidence>
<comment type="subcellular location">
    <subcellularLocation>
        <location evidence="1">Nucleus</location>
    </subcellularLocation>
</comment>
<evidence type="ECO:0000256" key="1">
    <source>
        <dbReference type="ARBA" id="ARBA00004123"/>
    </source>
</evidence>
<feature type="compositionally biased region" description="Basic and acidic residues" evidence="3">
    <location>
        <begin position="2162"/>
        <end position="2178"/>
    </location>
</feature>
<keyword evidence="6" id="KW-1185">Reference proteome</keyword>
<feature type="region of interest" description="Disordered" evidence="3">
    <location>
        <begin position="1814"/>
        <end position="1897"/>
    </location>
</feature>
<accession>A0ABM4AQ67</accession>
<feature type="region of interest" description="Disordered" evidence="3">
    <location>
        <begin position="1976"/>
        <end position="2001"/>
    </location>
</feature>
<sequence>MQKLQESVFSIVKTTSLSSAVFSFLQPTEDFLEKTPLGGILRDTKYAWLALGPKFCVVDLRSGLKIAARTFGNGISSRISVTSVVEIPTPLTDNSQQLIISLECDDTTSLICVFHINGSQLLRCIQTDVVITELAVCDRLPNGPLMCFNGLVMAGTRKGEIIIFDLNRASLIQALKDLSQGYEQLVRGENNVANLIFLPFKAVNKIESQRELAVENDDHLALLLNEDSFLDGQFIFRNPDGTVRMKAKQSHIRVTVAQYIPQLGSLAVGFNFGAFQIWNILNLELEFTSQVNVECLPVTHFGFQEPCDDPRAFCYLWVVFSVLERFEEEEFPLAVMYSLTYQGKRMLSDTKCLYQEFSMATIRFQIELSAVEVTSEFIGGRCISCHTYSISSTLGDEGEDTMLNLCQLVWECWGENQNTGTQHGMLLFDLDQWYKDQMPATQRLESNAFISTARCPEVNRGSCLTLDLRLDPTSVSPYSHATRLEEHFYPNSLQYDCIWLNTSESSVLHTVGVQRQLVRGVSAAGPACLLAPAPLALLCRAAGLAPLYSPARDHPTTDEQRRFLLSVALEARLSRFLKRCAHDWATGTHSGVGCTLTFLVDWSWKRAIELKENAKELTAPLFTSSTAPDRNVVRCLEHCVQQLTQLTGLLDAVLTKCCNLVVPDALSEMEEKYKGIGTVSLYFQVVQWFVRVGLLPERLHSYNALPYPAHQLQATYNKRRVKLHRLQDKSEDESANKSCTLLYIDQLIENEFGGERVHQMWLKAGSECGGLYPPPSLYALLRLYLLPDIAEEHKHSLLLYLLLDYSMLYDEMRYEAVIRRLMQFPTMFGLSNTAIKATQAFWHLDHRDFDFALDQLQCLTGNTLSDWQHHVVLSSLLAQKKTQAALQYLHVRKPAPIQNIKDGEVNAVNDHDKLDDWQSCCDLYLARGLVFEALDVIRMCVQNAATADDKIHLLNFFYKGCRNTGQLSKVLQVTLLPFEEEVFIKYLKDCNEPQTSDILVMYYLQQARYLEAERYNEELKARGAASDDPARDALVELLRAALPAVAGHVARVAAARDHTRVIKSKPMSVYVQATSPKNTFTYKSTFIQDTIENASETWINKPKMRKGLKRALNIEETPFICTPKLYKTRSIVSSEQKGSEATPPKRAKLDFTGTPRTTRNPCTLKVSETLSRQMASLLDMPEVESPHKQYERSGAETPHSILKNRRLESRNQEAPSPVDSRYLDSDEELETASNHTHYSDSNKLLRFTIPTASEAGSTPSPVPIPVTMNAMKEESSESDLAYEESDKHSYKSESHPMESPPKKFAAEEKTPSRKSYKDNVRARKSLSISANSSLSDDPNTSIESIADIPITLINPRYLGDKKYTRCSPIHLSEKETGNVEDRNLEVESEMEDRIQDNFVPQTPKSRRSIRTGVNESTPLVNRSRPTTPERQDSPATLRVDRTTRSRSRTPELSPRSSLTPIPEQPQEVDSAPPRRSRSRTPETLEKVVKVPPKLETIKESAKLGESPSSSPTRRSLRSRSRTPEVESTEQPVITSPRSLRSRSKTPEKLMSPKKEHSTRSKRSLSRMVLEANTFAKTKQQVEKMETESIEEKIESTPVKNSKDVTSLMDVTFSPIVNKSILQSSTESFLSVTTEKNIHSSDENTSMQALPAFTTINEIYVEKSVLHSYQSSIAETTQDETKDDTIPQSQIKSLPAFTTINEDIGKSVLNSFESSINESSLQEKDTVYETPKLPTTSFKLNETDIGKSVLGSNDTSAAITDDSMSHVKNLAESSLMTSDSEIEIKDTWKSQVDTPETARVIQKEKEKIVEIEREINEIEGEMSDECQVESDSSDSSDSSEDTEDSSEEVPEESDDSVEDSEEDNSDSDTDSDSDSESEQDNEVISIADSDESSDANKLQIDEAAPIAVEKEQEIENFIIEEVVEMPVTEKEAIVENPIEVEQQKSNEEKEMVIETTAVEDSKEQLNEARNMSILTDDNSINESDQSVNLNYSDENKVENNKKEENVEEMVIDQAVNIDVIVEEVQPANNTEVLSQGIEVEKSSDIETMDVVDAGIDTPKDIETVSNNPVSEQVELSLPQESPQEKKKESKRIEDQEKPADSRQPMKPTTSSKSNEVDQLGEANTSAQKITESMTSNDTPKGIERIIEKSVPKEEELTLPQESIQEKIDESKTTVKEGKPHSRQRTKSTTSNKSKDEADQLEDLKTSTRKETQTTNLKPKEIATTSDKLLPEKMEIAMPQESCPAKDEQSEKNENEEKPTHFRQRTKSTSSNKSKDKVELLEKTKSSTRKSSQSTTSIDTPTETVSDKPVPEQMEITSPQESLQDKKEESEKPNDEKPTHFRQRTKSTSSNKSKDEVEKKEKTKSSTRKRTQSTASIDTPIEIESVSENPVAEQMEITLPQESLQEKKEETKQNDDEGKPTHSRKRNKSTSSNKARDEVAQLEEPKTPSRRRTQSTASNKSETEQQTPENESNVEVSTPSSRRRAKTPTSTEVRRILTRRASKELMEQGEDESIIQEDTLTPRRRSTRSRSKKEDDNISVVSESSVKSSRSKASDDGDVKSQVRKGRKSILSTKPDLSVIPEVTTEESKSETAEDIVNELGTRRLTRNQKAVLESWLEPSRSALDEQGSPDPDEMRNSPDSSFAIRPRPRIARSASDTKTSEKPARIARRTSVDIAVASAGGAGGAAGSPAGSPARARRVSFARACEALHTPKSRRSSTDTRKDDSISQPGSPPETPTRKADTSQVKESARKTRRNSDKNKETKE</sequence>
<organism evidence="6 7">
    <name type="scientific">Vanessa tameamea</name>
    <name type="common">Kamehameha butterfly</name>
    <dbReference type="NCBI Taxonomy" id="334116"/>
    <lineage>
        <taxon>Eukaryota</taxon>
        <taxon>Metazoa</taxon>
        <taxon>Ecdysozoa</taxon>
        <taxon>Arthropoda</taxon>
        <taxon>Hexapoda</taxon>
        <taxon>Insecta</taxon>
        <taxon>Pterygota</taxon>
        <taxon>Neoptera</taxon>
        <taxon>Endopterygota</taxon>
        <taxon>Lepidoptera</taxon>
        <taxon>Glossata</taxon>
        <taxon>Ditrysia</taxon>
        <taxon>Papilionoidea</taxon>
        <taxon>Nymphalidae</taxon>
        <taxon>Nymphalinae</taxon>
        <taxon>Vanessa</taxon>
    </lineage>
</organism>
<feature type="region of interest" description="Disordered" evidence="3">
    <location>
        <begin position="1374"/>
        <end position="1564"/>
    </location>
</feature>
<name>A0ABM4AQ67_VANTA</name>
<dbReference type="InterPro" id="IPR025151">
    <property type="entry name" value="ELYS_dom"/>
</dbReference>
<proteinExistence type="predicted"/>
<dbReference type="InterPro" id="IPR036322">
    <property type="entry name" value="WD40_repeat_dom_sf"/>
</dbReference>
<feature type="compositionally biased region" description="Basic and acidic residues" evidence="3">
    <location>
        <begin position="1284"/>
        <end position="1321"/>
    </location>
</feature>
<feature type="compositionally biased region" description="Basic and acidic residues" evidence="3">
    <location>
        <begin position="2242"/>
        <end position="2258"/>
    </location>
</feature>
<feature type="compositionally biased region" description="Basic and acidic residues" evidence="3">
    <location>
        <begin position="2402"/>
        <end position="2418"/>
    </location>
</feature>
<feature type="domain" description="ELYS beta-propeller" evidence="5">
    <location>
        <begin position="250"/>
        <end position="443"/>
    </location>
</feature>
<feature type="compositionally biased region" description="Basic and acidic residues" evidence="3">
    <location>
        <begin position="2550"/>
        <end position="2559"/>
    </location>
</feature>
<feature type="compositionally biased region" description="Basic and acidic residues" evidence="3">
    <location>
        <begin position="1544"/>
        <end position="1558"/>
    </location>
</feature>
<dbReference type="InterPro" id="IPR032040">
    <property type="entry name" value="ELYS-bb"/>
</dbReference>
<feature type="compositionally biased region" description="Basic and acidic residues" evidence="3">
    <location>
        <begin position="2191"/>
        <end position="2210"/>
    </location>
</feature>
<evidence type="ECO:0000259" key="5">
    <source>
        <dbReference type="Pfam" id="PF16687"/>
    </source>
</evidence>
<dbReference type="SUPFAM" id="SSF50978">
    <property type="entry name" value="WD40 repeat-like"/>
    <property type="match status" value="1"/>
</dbReference>
<feature type="compositionally biased region" description="Basic and acidic residues" evidence="3">
    <location>
        <begin position="1992"/>
        <end position="2001"/>
    </location>
</feature>
<feature type="region of interest" description="Disordered" evidence="3">
    <location>
        <begin position="2678"/>
        <end position="2697"/>
    </location>
</feature>
<keyword evidence="2" id="KW-0539">Nucleus</keyword>
<feature type="compositionally biased region" description="Polar residues" evidence="3">
    <location>
        <begin position="1528"/>
        <end position="1538"/>
    </location>
</feature>
<feature type="domain" description="ELYS-like" evidence="4">
    <location>
        <begin position="742"/>
        <end position="990"/>
    </location>
</feature>
<feature type="compositionally biased region" description="Polar residues" evidence="3">
    <location>
        <begin position="2211"/>
        <end position="2225"/>
    </location>
</feature>
<feature type="region of interest" description="Disordered" evidence="3">
    <location>
        <begin position="2026"/>
        <end position="2668"/>
    </location>
</feature>
<dbReference type="InterPro" id="IPR052620">
    <property type="entry name" value="ELYS/MEL-28_NucAsmblyFactor"/>
</dbReference>
<feature type="compositionally biased region" description="Basic and acidic residues" evidence="3">
    <location>
        <begin position="2350"/>
        <end position="2362"/>
    </location>
</feature>
<feature type="region of interest" description="Disordered" evidence="3">
    <location>
        <begin position="2704"/>
        <end position="2763"/>
    </location>
</feature>
<dbReference type="GeneID" id="113393980"/>
<feature type="compositionally biased region" description="Low complexity" evidence="3">
    <location>
        <begin position="2537"/>
        <end position="2546"/>
    </location>
</feature>
<dbReference type="PANTHER" id="PTHR21583:SF8">
    <property type="entry name" value="PROTEIN ELYS"/>
    <property type="match status" value="1"/>
</dbReference>
<gene>
    <name evidence="7" type="primary">LOC113393980</name>
</gene>
<feature type="compositionally biased region" description="Polar residues" evidence="3">
    <location>
        <begin position="2452"/>
        <end position="2478"/>
    </location>
</feature>
<dbReference type="Proteomes" id="UP001652626">
    <property type="component" value="Chromosome 16"/>
</dbReference>
<feature type="compositionally biased region" description="Basic and acidic residues" evidence="3">
    <location>
        <begin position="2746"/>
        <end position="2763"/>
    </location>
</feature>
<dbReference type="PANTHER" id="PTHR21583">
    <property type="entry name" value="ELYS PROTEIN"/>
    <property type="match status" value="1"/>
</dbReference>
<dbReference type="Pfam" id="PF13934">
    <property type="entry name" value="ELYS"/>
    <property type="match status" value="1"/>
</dbReference>
<feature type="region of interest" description="Disordered" evidence="3">
    <location>
        <begin position="1182"/>
        <end position="1237"/>
    </location>
</feature>
<evidence type="ECO:0000313" key="7">
    <source>
        <dbReference type="RefSeq" id="XP_064073442.1"/>
    </source>
</evidence>
<feature type="compositionally biased region" description="Basic and acidic residues" evidence="3">
    <location>
        <begin position="2139"/>
        <end position="2154"/>
    </location>
</feature>
<feature type="compositionally biased region" description="Acidic residues" evidence="3">
    <location>
        <begin position="1816"/>
        <end position="1880"/>
    </location>
</feature>
<feature type="compositionally biased region" description="Basic residues" evidence="3">
    <location>
        <begin position="2520"/>
        <end position="2529"/>
    </location>
</feature>
<feature type="compositionally biased region" description="Basic and acidic residues" evidence="3">
    <location>
        <begin position="1427"/>
        <end position="1443"/>
    </location>
</feature>
<evidence type="ECO:0000313" key="6">
    <source>
        <dbReference type="Proteomes" id="UP001652626"/>
    </source>
</evidence>
<feature type="compositionally biased region" description="Polar residues" evidence="3">
    <location>
        <begin position="2120"/>
        <end position="2137"/>
    </location>
</feature>
<feature type="compositionally biased region" description="Basic and acidic residues" evidence="3">
    <location>
        <begin position="2321"/>
        <end position="2337"/>
    </location>
</feature>
<feature type="compositionally biased region" description="Basic and acidic residues" evidence="3">
    <location>
        <begin position="2432"/>
        <end position="2445"/>
    </location>
</feature>
<feature type="compositionally biased region" description="Basic and acidic residues" evidence="3">
    <location>
        <begin position="2081"/>
        <end position="2099"/>
    </location>
</feature>
<feature type="compositionally biased region" description="Basic and acidic residues" evidence="3">
    <location>
        <begin position="1374"/>
        <end position="1395"/>
    </location>
</feature>
<feature type="compositionally biased region" description="Polar residues" evidence="3">
    <location>
        <begin position="1411"/>
        <end position="1426"/>
    </location>
</feature>
<feature type="compositionally biased region" description="Basic and acidic residues" evidence="3">
    <location>
        <begin position="2715"/>
        <end position="2724"/>
    </location>
</feature>
<feature type="region of interest" description="Disordered" evidence="3">
    <location>
        <begin position="1132"/>
        <end position="1162"/>
    </location>
</feature>
<feature type="compositionally biased region" description="Basic and acidic residues" evidence="3">
    <location>
        <begin position="1184"/>
        <end position="1194"/>
    </location>
</feature>
<reference evidence="7" key="1">
    <citation type="submission" date="2025-08" db="UniProtKB">
        <authorList>
            <consortium name="RefSeq"/>
        </authorList>
    </citation>
    <scope>IDENTIFICATION</scope>
    <source>
        <tissue evidence="7">Whole body</tissue>
    </source>
</reference>
<feature type="compositionally biased region" description="Basic and acidic residues" evidence="3">
    <location>
        <begin position="2271"/>
        <end position="2283"/>
    </location>
</feature>